<dbReference type="InterPro" id="IPR042263">
    <property type="entry name" value="DPH1/DPH2_1"/>
</dbReference>
<dbReference type="GO" id="GO:0046872">
    <property type="term" value="F:metal ion binding"/>
    <property type="evidence" value="ECO:0007669"/>
    <property type="project" value="UniProtKB-KW"/>
</dbReference>
<sequence>MTTPQTTTAAPALYTPDDHLFTDPASTAKEQNNYSNLPEDEFTQVYEIDSTVKQILEKGYRRIALQFPDELLGDSTKVYELISKGINEGVADPRKSTEVKATAAPEKEEPQNGCCGQKSDGCCGGSGKGSENACAPKESQSGCCKNSGSVKTPDGTSGERKKVFILADTSYSACCIDEVAAEHCSADVVVHYGRSCLSPTTRLPVIYVFTTRPLALPQVVSSFTATFPDRASPVILMADVTYTAHIPALHTALLAEGYTHLFATDIVHDPSSPLPNRTHPPPEQMRESTLFHIAEPLPSLLLVLASRVAQIHTYTPNTTAAAATTPTSTALLLRRRYALLSHARTATIIGILINTLNVRNYLPMITHTKAAIAAAGRKPYLVVVGKVNVAKIANFDEIQVWVGIGCWEQGIVGSAAGREFYRPVVTPFELGIALDRSRVWGGEWIVDFETLLSAPVKPEEEEEEGSDEDDEDDEAPEFDLRTGRYVAAARAPRKRKGKKTPGEPRAGALIRNDDGRKQVLAGGVVSPAAEFLRDKRSWRGLGSDFVVEYEKEEGAKEEKKGAIVEVGRSGVARGYTVGGGERH</sequence>
<dbReference type="GO" id="GO:0051536">
    <property type="term" value="F:iron-sulfur cluster binding"/>
    <property type="evidence" value="ECO:0007669"/>
    <property type="project" value="UniProtKB-KW"/>
</dbReference>
<keyword evidence="10" id="KW-1185">Reference proteome</keyword>
<dbReference type="FunCoup" id="A0A3N4L078">
    <property type="interactions" value="965"/>
</dbReference>
<reference evidence="9 10" key="1">
    <citation type="journal article" date="2018" name="Nat. Ecol. Evol.">
        <title>Pezizomycetes genomes reveal the molecular basis of ectomycorrhizal truffle lifestyle.</title>
        <authorList>
            <person name="Murat C."/>
            <person name="Payen T."/>
            <person name="Noel B."/>
            <person name="Kuo A."/>
            <person name="Morin E."/>
            <person name="Chen J."/>
            <person name="Kohler A."/>
            <person name="Krizsan K."/>
            <person name="Balestrini R."/>
            <person name="Da Silva C."/>
            <person name="Montanini B."/>
            <person name="Hainaut M."/>
            <person name="Levati E."/>
            <person name="Barry K.W."/>
            <person name="Belfiori B."/>
            <person name="Cichocki N."/>
            <person name="Clum A."/>
            <person name="Dockter R.B."/>
            <person name="Fauchery L."/>
            <person name="Guy J."/>
            <person name="Iotti M."/>
            <person name="Le Tacon F."/>
            <person name="Lindquist E.A."/>
            <person name="Lipzen A."/>
            <person name="Malagnac F."/>
            <person name="Mello A."/>
            <person name="Molinier V."/>
            <person name="Miyauchi S."/>
            <person name="Poulain J."/>
            <person name="Riccioni C."/>
            <person name="Rubini A."/>
            <person name="Sitrit Y."/>
            <person name="Splivallo R."/>
            <person name="Traeger S."/>
            <person name="Wang M."/>
            <person name="Zifcakova L."/>
            <person name="Wipf D."/>
            <person name="Zambonelli A."/>
            <person name="Paolocci F."/>
            <person name="Nowrousian M."/>
            <person name="Ottonello S."/>
            <person name="Baldrian P."/>
            <person name="Spatafora J.W."/>
            <person name="Henrissat B."/>
            <person name="Nagy L.G."/>
            <person name="Aury J.M."/>
            <person name="Wincker P."/>
            <person name="Grigoriev I.V."/>
            <person name="Bonfante P."/>
            <person name="Martin F.M."/>
        </authorList>
    </citation>
    <scope>NUCLEOTIDE SEQUENCE [LARGE SCALE GENOMIC DNA]</scope>
    <source>
        <strain evidence="9 10">CCBAS932</strain>
    </source>
</reference>
<evidence type="ECO:0000313" key="9">
    <source>
        <dbReference type="EMBL" id="RPB13981.1"/>
    </source>
</evidence>
<dbReference type="STRING" id="1392247.A0A3N4L078"/>
<dbReference type="InterPro" id="IPR010014">
    <property type="entry name" value="DHP2"/>
</dbReference>
<keyword evidence="6 7" id="KW-0411">Iron-sulfur</keyword>
<evidence type="ECO:0000256" key="8">
    <source>
        <dbReference type="SAM" id="MobiDB-lite"/>
    </source>
</evidence>
<dbReference type="Proteomes" id="UP000277580">
    <property type="component" value="Unassembled WGS sequence"/>
</dbReference>
<dbReference type="InterPro" id="IPR042265">
    <property type="entry name" value="DPH1/DPH2_3"/>
</dbReference>
<keyword evidence="4 7" id="KW-0479">Metal-binding</keyword>
<dbReference type="GO" id="GO:0090560">
    <property type="term" value="F:2-(3-amino-3-carboxypropyl)histidine synthase activity"/>
    <property type="evidence" value="ECO:0007669"/>
    <property type="project" value="InterPro"/>
</dbReference>
<dbReference type="PANTHER" id="PTHR10762:SF2">
    <property type="entry name" value="2-(3-AMINO-3-CARBOXYPROPYL)HISTIDINE SYNTHASE SUBUNIT 2"/>
    <property type="match status" value="1"/>
</dbReference>
<evidence type="ECO:0000256" key="3">
    <source>
        <dbReference type="ARBA" id="ARBA00006179"/>
    </source>
</evidence>
<dbReference type="GO" id="GO:0017183">
    <property type="term" value="P:protein histidyl modification to diphthamide"/>
    <property type="evidence" value="ECO:0007669"/>
    <property type="project" value="UniProtKB-UniPathway"/>
</dbReference>
<evidence type="ECO:0000313" key="10">
    <source>
        <dbReference type="Proteomes" id="UP000277580"/>
    </source>
</evidence>
<evidence type="ECO:0000256" key="4">
    <source>
        <dbReference type="ARBA" id="ARBA00022723"/>
    </source>
</evidence>
<comment type="cofactor">
    <cofactor evidence="1">
        <name>[4Fe-4S] cluster</name>
        <dbReference type="ChEBI" id="CHEBI:49883"/>
    </cofactor>
</comment>
<name>A0A3N4L078_9PEZI</name>
<dbReference type="SFLD" id="SFLDS00032">
    <property type="entry name" value="Radical_SAM_3-amino-3-carboxyp"/>
    <property type="match status" value="1"/>
</dbReference>
<feature type="region of interest" description="Disordered" evidence="8">
    <location>
        <begin position="137"/>
        <end position="156"/>
    </location>
</feature>
<comment type="similarity">
    <text evidence="3 7">Belongs to the DPH1/DPH2 family. DPH2 subfamily.</text>
</comment>
<feature type="compositionally biased region" description="Polar residues" evidence="8">
    <location>
        <begin position="138"/>
        <end position="150"/>
    </location>
</feature>
<comment type="subcellular location">
    <subcellularLocation>
        <location evidence="7">Cytoplasm</location>
    </subcellularLocation>
</comment>
<organism evidence="9 10">
    <name type="scientific">Morchella conica CCBAS932</name>
    <dbReference type="NCBI Taxonomy" id="1392247"/>
    <lineage>
        <taxon>Eukaryota</taxon>
        <taxon>Fungi</taxon>
        <taxon>Dikarya</taxon>
        <taxon>Ascomycota</taxon>
        <taxon>Pezizomycotina</taxon>
        <taxon>Pezizomycetes</taxon>
        <taxon>Pezizales</taxon>
        <taxon>Morchellaceae</taxon>
        <taxon>Morchella</taxon>
    </lineage>
</organism>
<feature type="compositionally biased region" description="Acidic residues" evidence="8">
    <location>
        <begin position="459"/>
        <end position="477"/>
    </location>
</feature>
<comment type="pathway">
    <text evidence="2 7">Protein modification; peptidyl-diphthamide biosynthesis.</text>
</comment>
<dbReference type="InterPro" id="IPR016435">
    <property type="entry name" value="DPH1/DPH2"/>
</dbReference>
<feature type="region of interest" description="Disordered" evidence="8">
    <location>
        <begin position="1"/>
        <end position="33"/>
    </location>
</feature>
<evidence type="ECO:0000256" key="1">
    <source>
        <dbReference type="ARBA" id="ARBA00001966"/>
    </source>
</evidence>
<evidence type="ECO:0000256" key="7">
    <source>
        <dbReference type="RuleBase" id="RU364133"/>
    </source>
</evidence>
<proteinExistence type="inferred from homology"/>
<dbReference type="SFLD" id="SFLDF00408">
    <property type="entry name" value="Diphthamide_biosynthesis_famil"/>
    <property type="match status" value="1"/>
</dbReference>
<dbReference type="Gene3D" id="3.40.50.11860">
    <property type="entry name" value="Diphthamide synthesis DPH1/DPH2 domain 3"/>
    <property type="match status" value="1"/>
</dbReference>
<dbReference type="Pfam" id="PF01866">
    <property type="entry name" value="Diphthamide_syn"/>
    <property type="match status" value="1"/>
</dbReference>
<feature type="region of interest" description="Disordered" evidence="8">
    <location>
        <begin position="456"/>
        <end position="509"/>
    </location>
</feature>
<gene>
    <name evidence="9" type="ORF">P167DRAFT_534600</name>
</gene>
<comment type="function">
    <text evidence="7">Required for the first step of diphthamide biosynthesis, a post-translational modification of histidine which occurs in elongation factor 2. DPH1 and DPH2 transfer a 3-amino-3-carboxypropyl (ACP) group from S-adenosyl-L-methionine (SAM) to a histidine residue, the reaction is assisted by a reduction system comprising DPH3 and a NADH-dependent reductase. Facilitates the reduction of the catalytic iron-sulfur cluster found in the DPH1 subunit.</text>
</comment>
<accession>A0A3N4L078</accession>
<protein>
    <recommendedName>
        <fullName evidence="7">2-(3-amino-3-carboxypropyl)histidine synthase subunit 2</fullName>
    </recommendedName>
</protein>
<dbReference type="FunFam" id="3.40.50.11860:FF:000001">
    <property type="entry name" value="2-(3-amino-3-carboxypropyl)histidine synthase subunit 2"/>
    <property type="match status" value="1"/>
</dbReference>
<feature type="region of interest" description="Disordered" evidence="8">
    <location>
        <begin position="92"/>
        <end position="114"/>
    </location>
</feature>
<dbReference type="EMBL" id="ML119120">
    <property type="protein sequence ID" value="RPB13981.1"/>
    <property type="molecule type" value="Genomic_DNA"/>
</dbReference>
<feature type="compositionally biased region" description="Polar residues" evidence="8">
    <location>
        <begin position="24"/>
        <end position="33"/>
    </location>
</feature>
<dbReference type="PANTHER" id="PTHR10762">
    <property type="entry name" value="DIPHTHAMIDE BIOSYNTHESIS PROTEIN"/>
    <property type="match status" value="1"/>
</dbReference>
<dbReference type="NCBIfam" id="TIGR00322">
    <property type="entry name" value="diphth2_R"/>
    <property type="match status" value="1"/>
</dbReference>
<dbReference type="InParanoid" id="A0A3N4L078"/>
<evidence type="ECO:0000256" key="2">
    <source>
        <dbReference type="ARBA" id="ARBA00005156"/>
    </source>
</evidence>
<keyword evidence="5 7" id="KW-0408">Iron</keyword>
<dbReference type="Gene3D" id="3.40.50.11840">
    <property type="entry name" value="Diphthamide synthesis DPH1/DPH2 domain 1"/>
    <property type="match status" value="2"/>
</dbReference>
<dbReference type="NCBIfam" id="TIGR00272">
    <property type="entry name" value="DPH2"/>
    <property type="match status" value="1"/>
</dbReference>
<feature type="compositionally biased region" description="Low complexity" evidence="8">
    <location>
        <begin position="1"/>
        <end position="15"/>
    </location>
</feature>
<dbReference type="SFLD" id="SFLDG01121">
    <property type="entry name" value="Diphthamide_biosynthesis"/>
    <property type="match status" value="1"/>
</dbReference>
<dbReference type="OrthoDB" id="449241at2759"/>
<evidence type="ECO:0000256" key="5">
    <source>
        <dbReference type="ARBA" id="ARBA00023004"/>
    </source>
</evidence>
<dbReference type="AlphaFoldDB" id="A0A3N4L078"/>
<dbReference type="UniPathway" id="UPA00559"/>
<dbReference type="GO" id="GO:0005737">
    <property type="term" value="C:cytoplasm"/>
    <property type="evidence" value="ECO:0007669"/>
    <property type="project" value="UniProtKB-SubCell"/>
</dbReference>
<keyword evidence="7" id="KW-0963">Cytoplasm</keyword>
<evidence type="ECO:0000256" key="6">
    <source>
        <dbReference type="ARBA" id="ARBA00023014"/>
    </source>
</evidence>